<dbReference type="Proteomes" id="UP000006038">
    <property type="component" value="Chromosome 6"/>
</dbReference>
<evidence type="ECO:0000259" key="12">
    <source>
        <dbReference type="Pfam" id="PF00481"/>
    </source>
</evidence>
<comment type="similarity">
    <text evidence="3">Belongs to the PP2C family.</text>
</comment>
<evidence type="ECO:0000256" key="2">
    <source>
        <dbReference type="ARBA" id="ARBA00001946"/>
    </source>
</evidence>
<organism evidence="13">
    <name type="scientific">Oryza brachyantha</name>
    <name type="common">malo sina</name>
    <dbReference type="NCBI Taxonomy" id="4533"/>
    <lineage>
        <taxon>Eukaryota</taxon>
        <taxon>Viridiplantae</taxon>
        <taxon>Streptophyta</taxon>
        <taxon>Embryophyta</taxon>
        <taxon>Tracheophyta</taxon>
        <taxon>Spermatophyta</taxon>
        <taxon>Magnoliopsida</taxon>
        <taxon>Liliopsida</taxon>
        <taxon>Poales</taxon>
        <taxon>Poaceae</taxon>
        <taxon>BOP clade</taxon>
        <taxon>Oryzoideae</taxon>
        <taxon>Oryzeae</taxon>
        <taxon>Oryzinae</taxon>
        <taxon>Oryza</taxon>
    </lineage>
</organism>
<proteinExistence type="inferred from homology"/>
<evidence type="ECO:0000256" key="9">
    <source>
        <dbReference type="ARBA" id="ARBA00023211"/>
    </source>
</evidence>
<evidence type="ECO:0000256" key="3">
    <source>
        <dbReference type="ARBA" id="ARBA00006702"/>
    </source>
</evidence>
<dbReference type="InterPro" id="IPR036457">
    <property type="entry name" value="PPM-type-like_dom_sf"/>
</dbReference>
<reference evidence="13" key="2">
    <citation type="submission" date="2013-04" db="UniProtKB">
        <authorList>
            <consortium name="EnsemblPlants"/>
        </authorList>
    </citation>
    <scope>IDENTIFICATION</scope>
</reference>
<dbReference type="HOGENOM" id="CLU_1707024_0_0_1"/>
<dbReference type="Gene3D" id="3.60.40.10">
    <property type="entry name" value="PPM-type phosphatase domain"/>
    <property type="match status" value="1"/>
</dbReference>
<name>J3MEM9_ORYBR</name>
<keyword evidence="14" id="KW-1185">Reference proteome</keyword>
<evidence type="ECO:0000256" key="4">
    <source>
        <dbReference type="ARBA" id="ARBA00013081"/>
    </source>
</evidence>
<dbReference type="EnsemblPlants" id="OB06G24730.1">
    <property type="protein sequence ID" value="OB06G24730.1"/>
    <property type="gene ID" value="OB06G24730"/>
</dbReference>
<evidence type="ECO:0000256" key="5">
    <source>
        <dbReference type="ARBA" id="ARBA00022723"/>
    </source>
</evidence>
<accession>J3MEM9</accession>
<dbReference type="SUPFAM" id="SSF81606">
    <property type="entry name" value="PP2C-like"/>
    <property type="match status" value="1"/>
</dbReference>
<dbReference type="EC" id="3.1.3.16" evidence="4"/>
<sequence length="154" mass="17570">MEDRFSIMSTTIDGQTVGLFGVFDGHGGSRAAEYLKKHLFENLVKHPKFLKDTKLAISNVLPHHFGCTAVSTARESNRNNEEHRRKQRTAIAEGAAWYYEFKVARDTRSPDPTGSALRRLRRRPVPSRVLLSDRTAIYLRHHTCIASWRSSGYN</sequence>
<dbReference type="InterPro" id="IPR000222">
    <property type="entry name" value="PP2C_BS"/>
</dbReference>
<keyword evidence="8" id="KW-0904">Protein phosphatase</keyword>
<comment type="catalytic activity">
    <reaction evidence="10">
        <text>O-phospho-L-seryl-[protein] + H2O = L-seryl-[protein] + phosphate</text>
        <dbReference type="Rhea" id="RHEA:20629"/>
        <dbReference type="Rhea" id="RHEA-COMP:9863"/>
        <dbReference type="Rhea" id="RHEA-COMP:11604"/>
        <dbReference type="ChEBI" id="CHEBI:15377"/>
        <dbReference type="ChEBI" id="CHEBI:29999"/>
        <dbReference type="ChEBI" id="CHEBI:43474"/>
        <dbReference type="ChEBI" id="CHEBI:83421"/>
        <dbReference type="EC" id="3.1.3.16"/>
    </reaction>
</comment>
<evidence type="ECO:0000256" key="8">
    <source>
        <dbReference type="ARBA" id="ARBA00022912"/>
    </source>
</evidence>
<protein>
    <recommendedName>
        <fullName evidence="4">protein-serine/threonine phosphatase</fullName>
        <ecNumber evidence="4">3.1.3.16</ecNumber>
    </recommendedName>
</protein>
<evidence type="ECO:0000256" key="6">
    <source>
        <dbReference type="ARBA" id="ARBA00022801"/>
    </source>
</evidence>
<dbReference type="Gramene" id="OB06G24730.1">
    <property type="protein sequence ID" value="OB06G24730.1"/>
    <property type="gene ID" value="OB06G24730"/>
</dbReference>
<keyword evidence="5" id="KW-0479">Metal-binding</keyword>
<dbReference type="GO" id="GO:0046872">
    <property type="term" value="F:metal ion binding"/>
    <property type="evidence" value="ECO:0007669"/>
    <property type="project" value="UniProtKB-KW"/>
</dbReference>
<comment type="cofactor">
    <cofactor evidence="1">
        <name>Mn(2+)</name>
        <dbReference type="ChEBI" id="CHEBI:29035"/>
    </cofactor>
</comment>
<evidence type="ECO:0000313" key="14">
    <source>
        <dbReference type="Proteomes" id="UP000006038"/>
    </source>
</evidence>
<dbReference type="eggNOG" id="KOG0698">
    <property type="taxonomic scope" value="Eukaryota"/>
</dbReference>
<evidence type="ECO:0000313" key="13">
    <source>
        <dbReference type="EnsemblPlants" id="OB06G24730.1"/>
    </source>
</evidence>
<dbReference type="InterPro" id="IPR001932">
    <property type="entry name" value="PPM-type_phosphatase-like_dom"/>
</dbReference>
<reference evidence="13" key="1">
    <citation type="journal article" date="2013" name="Nat. Commun.">
        <title>Whole-genome sequencing of Oryza brachyantha reveals mechanisms underlying Oryza genome evolution.</title>
        <authorList>
            <person name="Chen J."/>
            <person name="Huang Q."/>
            <person name="Gao D."/>
            <person name="Wang J."/>
            <person name="Lang Y."/>
            <person name="Liu T."/>
            <person name="Li B."/>
            <person name="Bai Z."/>
            <person name="Luis Goicoechea J."/>
            <person name="Liang C."/>
            <person name="Chen C."/>
            <person name="Zhang W."/>
            <person name="Sun S."/>
            <person name="Liao Y."/>
            <person name="Zhang X."/>
            <person name="Yang L."/>
            <person name="Song C."/>
            <person name="Wang M."/>
            <person name="Shi J."/>
            <person name="Liu G."/>
            <person name="Liu J."/>
            <person name="Zhou H."/>
            <person name="Zhou W."/>
            <person name="Yu Q."/>
            <person name="An N."/>
            <person name="Chen Y."/>
            <person name="Cai Q."/>
            <person name="Wang B."/>
            <person name="Liu B."/>
            <person name="Min J."/>
            <person name="Huang Y."/>
            <person name="Wu H."/>
            <person name="Li Z."/>
            <person name="Zhang Y."/>
            <person name="Yin Y."/>
            <person name="Song W."/>
            <person name="Jiang J."/>
            <person name="Jackson S.A."/>
            <person name="Wing R.A."/>
            <person name="Wang J."/>
            <person name="Chen M."/>
        </authorList>
    </citation>
    <scope>NUCLEOTIDE SEQUENCE [LARGE SCALE GENOMIC DNA]</scope>
    <source>
        <strain evidence="13">cv. IRGC 101232</strain>
    </source>
</reference>
<dbReference type="AlphaFoldDB" id="J3MEM9"/>
<keyword evidence="9" id="KW-0464">Manganese</keyword>
<comment type="cofactor">
    <cofactor evidence="2">
        <name>Mg(2+)</name>
        <dbReference type="ChEBI" id="CHEBI:18420"/>
    </cofactor>
</comment>
<dbReference type="Pfam" id="PF00481">
    <property type="entry name" value="PP2C"/>
    <property type="match status" value="1"/>
</dbReference>
<keyword evidence="6" id="KW-0378">Hydrolase</keyword>
<comment type="catalytic activity">
    <reaction evidence="11">
        <text>O-phospho-L-threonyl-[protein] + H2O = L-threonyl-[protein] + phosphate</text>
        <dbReference type="Rhea" id="RHEA:47004"/>
        <dbReference type="Rhea" id="RHEA-COMP:11060"/>
        <dbReference type="Rhea" id="RHEA-COMP:11605"/>
        <dbReference type="ChEBI" id="CHEBI:15377"/>
        <dbReference type="ChEBI" id="CHEBI:30013"/>
        <dbReference type="ChEBI" id="CHEBI:43474"/>
        <dbReference type="ChEBI" id="CHEBI:61977"/>
        <dbReference type="EC" id="3.1.3.16"/>
    </reaction>
</comment>
<evidence type="ECO:0000256" key="1">
    <source>
        <dbReference type="ARBA" id="ARBA00001936"/>
    </source>
</evidence>
<keyword evidence="7" id="KW-0460">Magnesium</keyword>
<dbReference type="PROSITE" id="PS01032">
    <property type="entry name" value="PPM_1"/>
    <property type="match status" value="1"/>
</dbReference>
<evidence type="ECO:0000256" key="11">
    <source>
        <dbReference type="ARBA" id="ARBA00048336"/>
    </source>
</evidence>
<dbReference type="GO" id="GO:0004722">
    <property type="term" value="F:protein serine/threonine phosphatase activity"/>
    <property type="evidence" value="ECO:0007669"/>
    <property type="project" value="UniProtKB-EC"/>
</dbReference>
<evidence type="ECO:0000256" key="7">
    <source>
        <dbReference type="ARBA" id="ARBA00022842"/>
    </source>
</evidence>
<evidence type="ECO:0000256" key="10">
    <source>
        <dbReference type="ARBA" id="ARBA00047761"/>
    </source>
</evidence>
<feature type="domain" description="PPM-type phosphatase" evidence="12">
    <location>
        <begin position="15"/>
        <end position="74"/>
    </location>
</feature>